<dbReference type="EMBL" id="CAXIEN010000125">
    <property type="protein sequence ID" value="CAL1279787.1"/>
    <property type="molecule type" value="Genomic_DNA"/>
</dbReference>
<protein>
    <submittedName>
        <fullName evidence="1">Uncharacterized protein</fullName>
    </submittedName>
</protein>
<comment type="caution">
    <text evidence="1">The sequence shown here is derived from an EMBL/GenBank/DDBJ whole genome shotgun (WGS) entry which is preliminary data.</text>
</comment>
<dbReference type="Proteomes" id="UP001497382">
    <property type="component" value="Unassembled WGS sequence"/>
</dbReference>
<evidence type="ECO:0000313" key="1">
    <source>
        <dbReference type="EMBL" id="CAL1279787.1"/>
    </source>
</evidence>
<accession>A0AAV2A730</accession>
<gene>
    <name evidence="1" type="ORF">LARSCL_LOCUS10591</name>
</gene>
<organism evidence="1 2">
    <name type="scientific">Larinioides sclopetarius</name>
    <dbReference type="NCBI Taxonomy" id="280406"/>
    <lineage>
        <taxon>Eukaryota</taxon>
        <taxon>Metazoa</taxon>
        <taxon>Ecdysozoa</taxon>
        <taxon>Arthropoda</taxon>
        <taxon>Chelicerata</taxon>
        <taxon>Arachnida</taxon>
        <taxon>Araneae</taxon>
        <taxon>Araneomorphae</taxon>
        <taxon>Entelegynae</taxon>
        <taxon>Araneoidea</taxon>
        <taxon>Araneidae</taxon>
        <taxon>Larinioides</taxon>
    </lineage>
</organism>
<evidence type="ECO:0000313" key="2">
    <source>
        <dbReference type="Proteomes" id="UP001497382"/>
    </source>
</evidence>
<name>A0AAV2A730_9ARAC</name>
<dbReference type="AlphaFoldDB" id="A0AAV2A730"/>
<keyword evidence="2" id="KW-1185">Reference proteome</keyword>
<proteinExistence type="predicted"/>
<sequence length="57" mass="6441">MPVTFLGFVSTRFFSAYSNKSLKMSLTGFNHRSINENTSALFLNLRVIPDLVKTSEI</sequence>
<reference evidence="1 2" key="1">
    <citation type="submission" date="2024-04" db="EMBL/GenBank/DDBJ databases">
        <authorList>
            <person name="Rising A."/>
            <person name="Reimegard J."/>
            <person name="Sonavane S."/>
            <person name="Akerstrom W."/>
            <person name="Nylinder S."/>
            <person name="Hedman E."/>
            <person name="Kallberg Y."/>
        </authorList>
    </citation>
    <scope>NUCLEOTIDE SEQUENCE [LARGE SCALE GENOMIC DNA]</scope>
</reference>